<dbReference type="EMBL" id="CP060724">
    <property type="protein sequence ID" value="QNN75313.1"/>
    <property type="molecule type" value="Genomic_DNA"/>
</dbReference>
<keyword evidence="2" id="KW-1185">Reference proteome</keyword>
<evidence type="ECO:0000313" key="2">
    <source>
        <dbReference type="Proteomes" id="UP000515800"/>
    </source>
</evidence>
<organism evidence="1 2">
    <name type="scientific">Weissella diestrammenae</name>
    <dbReference type="NCBI Taxonomy" id="1162633"/>
    <lineage>
        <taxon>Bacteria</taxon>
        <taxon>Bacillati</taxon>
        <taxon>Bacillota</taxon>
        <taxon>Bacilli</taxon>
        <taxon>Lactobacillales</taxon>
        <taxon>Lactobacillaceae</taxon>
        <taxon>Weissella</taxon>
    </lineage>
</organism>
<dbReference type="KEGG" id="wdi:H9L19_08115"/>
<gene>
    <name evidence="1" type="ORF">H9L19_08115</name>
</gene>
<protein>
    <submittedName>
        <fullName evidence="1">Uncharacterized protein</fullName>
    </submittedName>
</protein>
<dbReference type="Proteomes" id="UP000515800">
    <property type="component" value="Chromosome"/>
</dbReference>
<evidence type="ECO:0000313" key="1">
    <source>
        <dbReference type="EMBL" id="QNN75313.1"/>
    </source>
</evidence>
<accession>A0A7G9T5D8</accession>
<dbReference type="RefSeq" id="WP_187529147.1">
    <property type="nucleotide sequence ID" value="NZ_CP060724.1"/>
</dbReference>
<name>A0A7G9T5D8_9LACO</name>
<proteinExistence type="predicted"/>
<sequence>MGNRLYIYSENPTISFEHFIISTIANQIDVMYLTILTKIVNDLELLMNILNSDINIIVQNDKVVGIHGKKSTVVTLIAATTMNEEQFSNISITGIKEILSSLKCSSQIVSV</sequence>
<reference evidence="1 2" key="1">
    <citation type="submission" date="2020-08" db="EMBL/GenBank/DDBJ databases">
        <title>Genome sequence of Weissella diestrammenae KACC 16890T.</title>
        <authorList>
            <person name="Hyun D.-W."/>
            <person name="Bae J.-W."/>
        </authorList>
    </citation>
    <scope>NUCLEOTIDE SEQUENCE [LARGE SCALE GENOMIC DNA]</scope>
    <source>
        <strain evidence="1 2">KACC 16890</strain>
    </source>
</reference>
<dbReference type="AlphaFoldDB" id="A0A7G9T5D8"/>